<dbReference type="RefSeq" id="WP_121637825.1">
    <property type="nucleotide sequence ID" value="NZ_CP033065.1"/>
</dbReference>
<dbReference type="AlphaFoldDB" id="A0AAD0XCC5"/>
<feature type="transmembrane region" description="Helical" evidence="1">
    <location>
        <begin position="200"/>
        <end position="222"/>
    </location>
</feature>
<dbReference type="Proteomes" id="UP000279995">
    <property type="component" value="Chromosome I"/>
</dbReference>
<dbReference type="EMBL" id="CP033065">
    <property type="protein sequence ID" value="AYM87326.1"/>
    <property type="molecule type" value="Genomic_DNA"/>
</dbReference>
<proteinExistence type="predicted"/>
<keyword evidence="1" id="KW-0472">Membrane</keyword>
<evidence type="ECO:0000313" key="3">
    <source>
        <dbReference type="Proteomes" id="UP000279995"/>
    </source>
</evidence>
<evidence type="ECO:0008006" key="4">
    <source>
        <dbReference type="Google" id="ProtNLM"/>
    </source>
</evidence>
<gene>
    <name evidence="2" type="ORF">D9T18_11885</name>
</gene>
<evidence type="ECO:0000256" key="1">
    <source>
        <dbReference type="SAM" id="Phobius"/>
    </source>
</evidence>
<sequence>MERIKLIFKVAAYSSFLILVIWYSSDSILKSYDLAQNGKVTTARVIAYQYSESSGRKGRTNRHYDHLIAFNGHKGLIDFGEEVKVGTQLYIVYSETSPTNFVAGKSKLSVFEYLKQEHGVVGLIVGAFIVAFLPLEIFALTRQFLYPPYKAKPTQAEIRLEQIEIDNSRVRLKKPLKRSLSIGLASFVLFIIIGDHESQYIDLIITSASFSAAIFVFTYIATYKPKKG</sequence>
<accession>A0AAD0XCC5</accession>
<keyword evidence="1" id="KW-1133">Transmembrane helix</keyword>
<feature type="transmembrane region" description="Helical" evidence="1">
    <location>
        <begin position="7"/>
        <end position="25"/>
    </location>
</feature>
<reference evidence="2 3" key="1">
    <citation type="submission" date="2018-10" db="EMBL/GenBank/DDBJ databases">
        <title>Complete Genome Sequence and Transcriptomic Profiles of a Marine Bacterium, Pseudoalteromonas agarivorans Hao 2018.</title>
        <authorList>
            <person name="Hao L."/>
        </authorList>
    </citation>
    <scope>NUCLEOTIDE SEQUENCE [LARGE SCALE GENOMIC DNA]</scope>
    <source>
        <strain evidence="2 3">Hao 2018</strain>
    </source>
</reference>
<feature type="transmembrane region" description="Helical" evidence="1">
    <location>
        <begin position="176"/>
        <end position="194"/>
    </location>
</feature>
<name>A0AAD0XCC5_9GAMM</name>
<organism evidence="2 3">
    <name type="scientific">Pseudoalteromonas agarivorans</name>
    <dbReference type="NCBI Taxonomy" id="176102"/>
    <lineage>
        <taxon>Bacteria</taxon>
        <taxon>Pseudomonadati</taxon>
        <taxon>Pseudomonadota</taxon>
        <taxon>Gammaproteobacteria</taxon>
        <taxon>Alteromonadales</taxon>
        <taxon>Pseudoalteromonadaceae</taxon>
        <taxon>Pseudoalteromonas</taxon>
    </lineage>
</organism>
<evidence type="ECO:0000313" key="2">
    <source>
        <dbReference type="EMBL" id="AYM87326.1"/>
    </source>
</evidence>
<feature type="transmembrane region" description="Helical" evidence="1">
    <location>
        <begin position="120"/>
        <end position="140"/>
    </location>
</feature>
<protein>
    <recommendedName>
        <fullName evidence="4">DUF3592 domain-containing protein</fullName>
    </recommendedName>
</protein>
<keyword evidence="1" id="KW-0812">Transmembrane</keyword>